<keyword evidence="1" id="KW-0472">Membrane</keyword>
<dbReference type="InterPro" id="IPR050256">
    <property type="entry name" value="Glycosyltransferase_2"/>
</dbReference>
<evidence type="ECO:0000313" key="3">
    <source>
        <dbReference type="EMBL" id="MFD2204224.1"/>
    </source>
</evidence>
<keyword evidence="1" id="KW-0812">Transmembrane</keyword>
<comment type="caution">
    <text evidence="3">The sequence shown here is derived from an EMBL/GenBank/DDBJ whole genome shotgun (WGS) entry which is preliminary data.</text>
</comment>
<dbReference type="PANTHER" id="PTHR48090:SF7">
    <property type="entry name" value="RFBJ PROTEIN"/>
    <property type="match status" value="1"/>
</dbReference>
<dbReference type="PANTHER" id="PTHR48090">
    <property type="entry name" value="UNDECAPRENYL-PHOSPHATE 4-DEOXY-4-FORMAMIDO-L-ARABINOSE TRANSFERASE-RELATED"/>
    <property type="match status" value="1"/>
</dbReference>
<dbReference type="Gene3D" id="3.90.550.10">
    <property type="entry name" value="Spore Coat Polysaccharide Biosynthesis Protein SpsA, Chain A"/>
    <property type="match status" value="1"/>
</dbReference>
<evidence type="ECO:0000256" key="1">
    <source>
        <dbReference type="SAM" id="Phobius"/>
    </source>
</evidence>
<feature type="domain" description="Glycosyltransferase 2-like" evidence="2">
    <location>
        <begin position="12"/>
        <end position="173"/>
    </location>
</feature>
<dbReference type="InterPro" id="IPR001173">
    <property type="entry name" value="Glyco_trans_2-like"/>
</dbReference>
<proteinExistence type="predicted"/>
<feature type="transmembrane region" description="Helical" evidence="1">
    <location>
        <begin position="248"/>
        <end position="274"/>
    </location>
</feature>
<dbReference type="SUPFAM" id="SSF53448">
    <property type="entry name" value="Nucleotide-diphospho-sugar transferases"/>
    <property type="match status" value="1"/>
</dbReference>
<evidence type="ECO:0000313" key="4">
    <source>
        <dbReference type="Proteomes" id="UP001597294"/>
    </source>
</evidence>
<keyword evidence="1" id="KW-1133">Transmembrane helix</keyword>
<dbReference type="Proteomes" id="UP001597294">
    <property type="component" value="Unassembled WGS sequence"/>
</dbReference>
<evidence type="ECO:0000259" key="2">
    <source>
        <dbReference type="Pfam" id="PF00535"/>
    </source>
</evidence>
<feature type="transmembrane region" description="Helical" evidence="1">
    <location>
        <begin position="286"/>
        <end position="308"/>
    </location>
</feature>
<dbReference type="RefSeq" id="WP_380247578.1">
    <property type="nucleotide sequence ID" value="NZ_JBHUII010000001.1"/>
</dbReference>
<sequence>MVDTKPKRSIAVVIPCYQVKAHIQRVLEAIPDYVDAVICVDDACPEKSGDYIKSISRDERVSVYWHDQNQGVGGAMLTGFKAAQTAGHEIAVKIDGDGQMDPSLISLFVDPILEGEADYTKGNRFWDSRSLVSMPKIRVVGNAILGFLNKFSSGYWRIMDPTNGYVAIHLSVFQLLDTTKIASSYFFESDMLFRLNIARAVVKDIPMDARYGDEVSNLKIHKIILPFLCGHARNALKRLLYSYLIRDFSLASIELILGPILLCFGTVFGAWHWYLSSFEGLQATSGQVMLAALPMIVGLQLLLSALNFDITNEPKVPLQRMIKRKSILDTQEKC</sequence>
<dbReference type="CDD" id="cd04179">
    <property type="entry name" value="DPM_DPG-synthase_like"/>
    <property type="match status" value="1"/>
</dbReference>
<gene>
    <name evidence="3" type="ORF">ACFSKO_01300</name>
</gene>
<keyword evidence="4" id="KW-1185">Reference proteome</keyword>
<protein>
    <submittedName>
        <fullName evidence="3">Glycosyltransferase family 2 protein</fullName>
    </submittedName>
</protein>
<dbReference type="InterPro" id="IPR029044">
    <property type="entry name" value="Nucleotide-diphossugar_trans"/>
</dbReference>
<name>A0ABW5BGM1_9PROT</name>
<dbReference type="EMBL" id="JBHUII010000001">
    <property type="protein sequence ID" value="MFD2204224.1"/>
    <property type="molecule type" value="Genomic_DNA"/>
</dbReference>
<accession>A0ABW5BGM1</accession>
<dbReference type="Pfam" id="PF00535">
    <property type="entry name" value="Glycos_transf_2"/>
    <property type="match status" value="1"/>
</dbReference>
<reference evidence="4" key="1">
    <citation type="journal article" date="2019" name="Int. J. Syst. Evol. Microbiol.">
        <title>The Global Catalogue of Microorganisms (GCM) 10K type strain sequencing project: providing services to taxonomists for standard genome sequencing and annotation.</title>
        <authorList>
            <consortium name="The Broad Institute Genomics Platform"/>
            <consortium name="The Broad Institute Genome Sequencing Center for Infectious Disease"/>
            <person name="Wu L."/>
            <person name="Ma J."/>
        </authorList>
    </citation>
    <scope>NUCLEOTIDE SEQUENCE [LARGE SCALE GENOMIC DNA]</scope>
    <source>
        <strain evidence="4">CGMCC 4.7192</strain>
    </source>
</reference>
<organism evidence="3 4">
    <name type="scientific">Kiloniella antarctica</name>
    <dbReference type="NCBI Taxonomy" id="1550907"/>
    <lineage>
        <taxon>Bacteria</taxon>
        <taxon>Pseudomonadati</taxon>
        <taxon>Pseudomonadota</taxon>
        <taxon>Alphaproteobacteria</taxon>
        <taxon>Rhodospirillales</taxon>
        <taxon>Kiloniellaceae</taxon>
        <taxon>Kiloniella</taxon>
    </lineage>
</organism>